<dbReference type="SUPFAM" id="SSF55060">
    <property type="entry name" value="GHMP Kinase, C-terminal domain"/>
    <property type="match status" value="1"/>
</dbReference>
<keyword evidence="9" id="KW-1185">Reference proteome</keyword>
<dbReference type="PANTHER" id="PTHR10457">
    <property type="entry name" value="MEVALONATE KINASE/GALACTOKINASE"/>
    <property type="match status" value="1"/>
</dbReference>
<dbReference type="PIRSF" id="PIRSF000530">
    <property type="entry name" value="Galactokinase"/>
    <property type="match status" value="1"/>
</dbReference>
<gene>
    <name evidence="8" type="ORF">H8S55_03680</name>
</gene>
<dbReference type="Gene3D" id="3.30.230.10">
    <property type="match status" value="1"/>
</dbReference>
<dbReference type="PANTHER" id="PTHR10457:SF7">
    <property type="entry name" value="GALACTOKINASE-RELATED"/>
    <property type="match status" value="1"/>
</dbReference>
<evidence type="ECO:0000256" key="5">
    <source>
        <dbReference type="ARBA" id="ARBA00022840"/>
    </source>
</evidence>
<name>A0A8J6M1D1_9FIRM</name>
<dbReference type="InterPro" id="IPR006203">
    <property type="entry name" value="GHMP_knse_ATP-bd_CS"/>
</dbReference>
<keyword evidence="3" id="KW-0547">Nucleotide-binding</keyword>
<feature type="domain" description="Galactokinase N-terminal" evidence="7">
    <location>
        <begin position="42"/>
        <end position="92"/>
    </location>
</feature>
<dbReference type="SUPFAM" id="SSF54211">
    <property type="entry name" value="Ribosomal protein S5 domain 2-like"/>
    <property type="match status" value="1"/>
</dbReference>
<dbReference type="PRINTS" id="PR00959">
    <property type="entry name" value="MEVGALKINASE"/>
</dbReference>
<dbReference type="GO" id="GO:0005524">
    <property type="term" value="F:ATP binding"/>
    <property type="evidence" value="ECO:0007669"/>
    <property type="project" value="UniProtKB-KW"/>
</dbReference>
<reference evidence="8" key="1">
    <citation type="submission" date="2020-08" db="EMBL/GenBank/DDBJ databases">
        <title>Genome public.</title>
        <authorList>
            <person name="Liu C."/>
            <person name="Sun Q."/>
        </authorList>
    </citation>
    <scope>NUCLEOTIDE SEQUENCE</scope>
    <source>
        <strain evidence="8">BX5</strain>
    </source>
</reference>
<evidence type="ECO:0000313" key="8">
    <source>
        <dbReference type="EMBL" id="MBC5716429.1"/>
    </source>
</evidence>
<organism evidence="8 9">
    <name type="scientific">Flintibacter faecis</name>
    <dbReference type="NCBI Taxonomy" id="2763047"/>
    <lineage>
        <taxon>Bacteria</taxon>
        <taxon>Bacillati</taxon>
        <taxon>Bacillota</taxon>
        <taxon>Clostridia</taxon>
        <taxon>Eubacteriales</taxon>
        <taxon>Flintibacter</taxon>
    </lineage>
</organism>
<evidence type="ECO:0000313" key="9">
    <source>
        <dbReference type="Proteomes" id="UP000602260"/>
    </source>
</evidence>
<dbReference type="PRINTS" id="PR00473">
    <property type="entry name" value="GALCTOKINASE"/>
</dbReference>
<dbReference type="Proteomes" id="UP000602260">
    <property type="component" value="Unassembled WGS sequence"/>
</dbReference>
<dbReference type="Pfam" id="PF00288">
    <property type="entry name" value="GHMP_kinases_N"/>
    <property type="match status" value="1"/>
</dbReference>
<dbReference type="InterPro" id="IPR014721">
    <property type="entry name" value="Ribsml_uS5_D2-typ_fold_subgr"/>
</dbReference>
<accession>A0A8J6M1D1</accession>
<dbReference type="InterPro" id="IPR006206">
    <property type="entry name" value="Mevalonate/galactokinase"/>
</dbReference>
<evidence type="ECO:0000256" key="2">
    <source>
        <dbReference type="ARBA" id="ARBA00022679"/>
    </source>
</evidence>
<dbReference type="InterPro" id="IPR006204">
    <property type="entry name" value="GHMP_kinase_N_dom"/>
</dbReference>
<dbReference type="GO" id="GO:0006012">
    <property type="term" value="P:galactose metabolic process"/>
    <property type="evidence" value="ECO:0007669"/>
    <property type="project" value="InterPro"/>
</dbReference>
<dbReference type="InterPro" id="IPR020568">
    <property type="entry name" value="Ribosomal_Su5_D2-typ_SF"/>
</dbReference>
<sequence>MQKLGAVRRALEAGELDGGMDRLLYGDLTAARRRVAALLDGFRQTFDAGEDTPVVLCSAPGRTEICGNHTDHQHGRVLAGAVDLDFLACAAPNGTNTIRFQSQGWPLAEVELDTLEPKEEEKGSTASLVRGMAAQAVEKGYPVAGFDVYAQSDVLPGSGLSSSAACEVLLGVIENHLFCGGALDPVTIARMGQKAENVYFGKASGLMDQTASSVGGVVAIDFAEPSAPMVRPLRVDLDALGYALCIIDSGADHADLTPEYDAIPREMREVAACFGKTVLREVEEADVLRELPRLRKAVGDRAVLRALHFFADDRRVEEETAALAGGDMDAFLSLVKASGRSSWTLLQNIAPTGAVKEQAMAVALAVAERALKGRGACRVHGGGFAGTIQAFVPLELLDGFREQVESVLGTGSCHVLRLRPVGGVVLWS</sequence>
<dbReference type="RefSeq" id="WP_186877876.1">
    <property type="nucleotide sequence ID" value="NZ_JACOPN010000002.1"/>
</dbReference>
<evidence type="ECO:0000256" key="4">
    <source>
        <dbReference type="ARBA" id="ARBA00022777"/>
    </source>
</evidence>
<keyword evidence="2" id="KW-0808">Transferase</keyword>
<evidence type="ECO:0000256" key="1">
    <source>
        <dbReference type="ARBA" id="ARBA00006566"/>
    </source>
</evidence>
<keyword evidence="5" id="KW-0067">ATP-binding</keyword>
<dbReference type="InterPro" id="IPR019539">
    <property type="entry name" value="GalKase_N"/>
</dbReference>
<keyword evidence="4" id="KW-0418">Kinase</keyword>
<dbReference type="Gene3D" id="3.30.70.890">
    <property type="entry name" value="GHMP kinase, C-terminal domain"/>
    <property type="match status" value="1"/>
</dbReference>
<dbReference type="AlphaFoldDB" id="A0A8J6M1D1"/>
<dbReference type="GO" id="GO:0004335">
    <property type="term" value="F:galactokinase activity"/>
    <property type="evidence" value="ECO:0007669"/>
    <property type="project" value="InterPro"/>
</dbReference>
<evidence type="ECO:0000259" key="6">
    <source>
        <dbReference type="Pfam" id="PF00288"/>
    </source>
</evidence>
<dbReference type="InterPro" id="IPR000705">
    <property type="entry name" value="Galactokinase"/>
</dbReference>
<dbReference type="InterPro" id="IPR036554">
    <property type="entry name" value="GHMP_kinase_C_sf"/>
</dbReference>
<evidence type="ECO:0000259" key="7">
    <source>
        <dbReference type="Pfam" id="PF10509"/>
    </source>
</evidence>
<dbReference type="PROSITE" id="PS00627">
    <property type="entry name" value="GHMP_KINASES_ATP"/>
    <property type="match status" value="1"/>
</dbReference>
<proteinExistence type="inferred from homology"/>
<evidence type="ECO:0000256" key="3">
    <source>
        <dbReference type="ARBA" id="ARBA00022741"/>
    </source>
</evidence>
<dbReference type="GO" id="GO:0005829">
    <property type="term" value="C:cytosol"/>
    <property type="evidence" value="ECO:0007669"/>
    <property type="project" value="TreeGrafter"/>
</dbReference>
<feature type="domain" description="GHMP kinase N-terminal" evidence="6">
    <location>
        <begin position="130"/>
        <end position="216"/>
    </location>
</feature>
<dbReference type="Pfam" id="PF10509">
    <property type="entry name" value="GalKase_gal_bdg"/>
    <property type="match status" value="1"/>
</dbReference>
<comment type="caution">
    <text evidence="8">The sequence shown here is derived from an EMBL/GenBank/DDBJ whole genome shotgun (WGS) entry which is preliminary data.</text>
</comment>
<protein>
    <submittedName>
        <fullName evidence="8">Galactokinase</fullName>
    </submittedName>
</protein>
<dbReference type="EMBL" id="JACOPN010000002">
    <property type="protein sequence ID" value="MBC5716429.1"/>
    <property type="molecule type" value="Genomic_DNA"/>
</dbReference>
<comment type="similarity">
    <text evidence="1">Belongs to the GHMP kinase family. GalK subfamily.</text>
</comment>